<evidence type="ECO:0000313" key="14">
    <source>
        <dbReference type="Proteomes" id="UP000228380"/>
    </source>
</evidence>
<dbReference type="SUPFAM" id="SSF52025">
    <property type="entry name" value="PA domain"/>
    <property type="match status" value="1"/>
</dbReference>
<feature type="chain" id="PRO_5034153147" evidence="9">
    <location>
        <begin position="28"/>
        <end position="775"/>
    </location>
</feature>
<dbReference type="Pfam" id="PF02225">
    <property type="entry name" value="PA"/>
    <property type="match status" value="1"/>
</dbReference>
<evidence type="ECO:0000256" key="7">
    <source>
        <dbReference type="PIRSR" id="PIRSR615500-1"/>
    </source>
</evidence>
<dbReference type="PANTHER" id="PTHR10795">
    <property type="entry name" value="PROPROTEIN CONVERTASE SUBTILISIN/KEXIN"/>
    <property type="match status" value="1"/>
</dbReference>
<keyword evidence="5 8" id="KW-0720">Serine protease</keyword>
<organism evidence="14 15">
    <name type="scientific">Phoenix dactylifera</name>
    <name type="common">Date palm</name>
    <dbReference type="NCBI Taxonomy" id="42345"/>
    <lineage>
        <taxon>Eukaryota</taxon>
        <taxon>Viridiplantae</taxon>
        <taxon>Streptophyta</taxon>
        <taxon>Embryophyta</taxon>
        <taxon>Tracheophyta</taxon>
        <taxon>Spermatophyta</taxon>
        <taxon>Magnoliopsida</taxon>
        <taxon>Liliopsida</taxon>
        <taxon>Arecaceae</taxon>
        <taxon>Coryphoideae</taxon>
        <taxon>Phoeniceae</taxon>
        <taxon>Phoenix</taxon>
    </lineage>
</organism>
<evidence type="ECO:0000259" key="12">
    <source>
        <dbReference type="Pfam" id="PF05922"/>
    </source>
</evidence>
<feature type="active site" description="Charge relay system" evidence="7 8">
    <location>
        <position position="560"/>
    </location>
</feature>
<dbReference type="InterPro" id="IPR010259">
    <property type="entry name" value="S8pro/Inhibitor_I9"/>
</dbReference>
<dbReference type="GO" id="GO:0006508">
    <property type="term" value="P:proteolysis"/>
    <property type="evidence" value="ECO:0007669"/>
    <property type="project" value="UniProtKB-KW"/>
</dbReference>
<keyword evidence="3 9" id="KW-0732">Signal</keyword>
<sequence length="775" mass="83546">MEIERKSFPSLLLVFLLSLLLQRPTFADKKSYIVYFGGHSHSSEEASLLQDRVVDSHYEILGSVLGSKEKAQDAIFYSYTRSINGFAANLDEEEAREISKHPGVISVFPNRGHKLHTTRSWDFMGLERDGVVPESSIWTKARFGEDVIIGNLDTGVWPESESFKDDDMGPIPSNWKGTCQNETDKQFRCNRKLIGARYFNKGYQSLVGPLSPELNSPRDNEGHGTHTLSTAAGRIVPGATLFGYSTGMAKGGAPNARVAAYKVCWPPVDGSECFDADILAAFDAAIHDGVHVLSVSLGGDPVDYFYDGLAIGSFHAVKNGLTVVCSAGNSGPFLGTVSNVAPWILTVGASTIDREFPSYVQLRNRKQMKGQSLSPVGLQQNFHPLISSKEAKATNMSSEDATQCLLGSLEPAKVRGKVVVCLRGNNGRVEKGEAVRQAGGVGMILANDESTGNEIIADAHVLPATHISYSDGVALLSYINSTKSPLGYITTPKTMLDTYPAPFMAAFSSRGPNTINPEILKPDITAPGVSIIAAYTGASGPTGLPFDSRRVLFNSESGTSMSCPHVSGIAGLLKALHPDWSPSAIKSAIVTSARTQDNTLEPMSNSSFVKADPFSYGSGHVRPNRAMDPGLVYDLTTNDYLNFLCSLGYNSTQNALFNVEPYLCPSRPLNIGDLNYPSISIPYLSGAVSVIRTVKNVGTPGTYRVRVIEPAGISVSVKPTSLKFMKVGEEKKFKVTLKAKSRDAAGDYAFGKLIWSDGMHYVRSPIVVKAGGWSH</sequence>
<name>A0A8B7D036_PHODC</name>
<dbReference type="FunFam" id="3.50.30.30:FF:000005">
    <property type="entry name" value="subtilisin-like protease SBT1.5"/>
    <property type="match status" value="1"/>
</dbReference>
<dbReference type="PROSITE" id="PS00138">
    <property type="entry name" value="SUBTILASE_SER"/>
    <property type="match status" value="1"/>
</dbReference>
<feature type="domain" description="Inhibitor I9" evidence="12">
    <location>
        <begin position="31"/>
        <end position="116"/>
    </location>
</feature>
<feature type="domain" description="Subtilisin-like protease fibronectin type-III" evidence="13">
    <location>
        <begin position="673"/>
        <end position="768"/>
    </location>
</feature>
<dbReference type="PROSITE" id="PS51892">
    <property type="entry name" value="SUBTILASE"/>
    <property type="match status" value="1"/>
</dbReference>
<dbReference type="FunFam" id="3.40.50.200:FF:000006">
    <property type="entry name" value="Subtilisin-like protease SBT1.5"/>
    <property type="match status" value="1"/>
</dbReference>
<dbReference type="InterPro" id="IPR041469">
    <property type="entry name" value="Subtilisin-like_FN3"/>
</dbReference>
<evidence type="ECO:0000256" key="3">
    <source>
        <dbReference type="ARBA" id="ARBA00022729"/>
    </source>
</evidence>
<keyword evidence="14" id="KW-1185">Reference proteome</keyword>
<dbReference type="InterPro" id="IPR046450">
    <property type="entry name" value="PA_dom_sf"/>
</dbReference>
<evidence type="ECO:0000256" key="8">
    <source>
        <dbReference type="PROSITE-ProRule" id="PRU01240"/>
    </source>
</evidence>
<dbReference type="Proteomes" id="UP000228380">
    <property type="component" value="Chromosome 1"/>
</dbReference>
<dbReference type="Gene3D" id="2.60.40.2310">
    <property type="match status" value="1"/>
</dbReference>
<dbReference type="CDD" id="cd02120">
    <property type="entry name" value="PA_subtilisin_like"/>
    <property type="match status" value="1"/>
</dbReference>
<dbReference type="OrthoDB" id="206201at2759"/>
<evidence type="ECO:0000256" key="5">
    <source>
        <dbReference type="ARBA" id="ARBA00022825"/>
    </source>
</evidence>
<protein>
    <submittedName>
        <fullName evidence="15">Subtilisin-like protease SBT5.3</fullName>
    </submittedName>
</protein>
<keyword evidence="4 8" id="KW-0378">Hydrolase</keyword>
<dbReference type="FunFam" id="3.30.70.80:FF:000002">
    <property type="entry name" value="Subtilisin-like protease SBT5.3"/>
    <property type="match status" value="1"/>
</dbReference>
<dbReference type="PRINTS" id="PR00723">
    <property type="entry name" value="SUBTILISIN"/>
</dbReference>
<dbReference type="InterPro" id="IPR003137">
    <property type="entry name" value="PA_domain"/>
</dbReference>
<dbReference type="Gene3D" id="3.50.30.30">
    <property type="match status" value="1"/>
</dbReference>
<evidence type="ECO:0000259" key="13">
    <source>
        <dbReference type="Pfam" id="PF17766"/>
    </source>
</evidence>
<evidence type="ECO:0000256" key="6">
    <source>
        <dbReference type="ARBA" id="ARBA00023180"/>
    </source>
</evidence>
<dbReference type="Pfam" id="PF00082">
    <property type="entry name" value="Peptidase_S8"/>
    <property type="match status" value="1"/>
</dbReference>
<dbReference type="GeneID" id="103721667"/>
<reference evidence="14" key="1">
    <citation type="journal article" date="2019" name="Nat. Commun.">
        <title>Genome-wide association mapping of date palm fruit traits.</title>
        <authorList>
            <person name="Hazzouri K.M."/>
            <person name="Gros-Balthazard M."/>
            <person name="Flowers J.M."/>
            <person name="Copetti D."/>
            <person name="Lemansour A."/>
            <person name="Lebrun M."/>
            <person name="Masmoudi K."/>
            <person name="Ferrand S."/>
            <person name="Dhar M.I."/>
            <person name="Fresquez Z.A."/>
            <person name="Rosas U."/>
            <person name="Zhang J."/>
            <person name="Talag J."/>
            <person name="Lee S."/>
            <person name="Kudrna D."/>
            <person name="Powell R.F."/>
            <person name="Leitch I.J."/>
            <person name="Krueger R.R."/>
            <person name="Wing R.A."/>
            <person name="Amiri K.M.A."/>
            <person name="Purugganan M.D."/>
        </authorList>
    </citation>
    <scope>NUCLEOTIDE SEQUENCE [LARGE SCALE GENOMIC DNA]</scope>
    <source>
        <strain evidence="14">cv. Khalas</strain>
    </source>
</reference>
<dbReference type="Pfam" id="PF05922">
    <property type="entry name" value="Inhibitor_I9"/>
    <property type="match status" value="1"/>
</dbReference>
<dbReference type="InterPro" id="IPR036852">
    <property type="entry name" value="Peptidase_S8/S53_dom_sf"/>
</dbReference>
<dbReference type="InterPro" id="IPR023828">
    <property type="entry name" value="Peptidase_S8_Ser-AS"/>
</dbReference>
<dbReference type="InterPro" id="IPR045051">
    <property type="entry name" value="SBT"/>
</dbReference>
<keyword evidence="6" id="KW-0325">Glycoprotein</keyword>
<dbReference type="RefSeq" id="XP_008810184.1">
    <property type="nucleotide sequence ID" value="XM_008811962.4"/>
</dbReference>
<dbReference type="CDD" id="cd04852">
    <property type="entry name" value="Peptidases_S8_3"/>
    <property type="match status" value="1"/>
</dbReference>
<gene>
    <name evidence="15" type="primary">LOC103721667</name>
</gene>
<evidence type="ECO:0000259" key="10">
    <source>
        <dbReference type="Pfam" id="PF00082"/>
    </source>
</evidence>
<dbReference type="InterPro" id="IPR015500">
    <property type="entry name" value="Peptidase_S8_subtilisin-rel"/>
</dbReference>
<dbReference type="SUPFAM" id="SSF54897">
    <property type="entry name" value="Protease propeptides/inhibitors"/>
    <property type="match status" value="1"/>
</dbReference>
<comment type="similarity">
    <text evidence="1 8">Belongs to the peptidase S8 family.</text>
</comment>
<dbReference type="Gene3D" id="3.40.50.200">
    <property type="entry name" value="Peptidase S8/S53 domain"/>
    <property type="match status" value="1"/>
</dbReference>
<proteinExistence type="inferred from homology"/>
<evidence type="ECO:0000256" key="4">
    <source>
        <dbReference type="ARBA" id="ARBA00022801"/>
    </source>
</evidence>
<reference evidence="15" key="2">
    <citation type="submission" date="2025-08" db="UniProtKB">
        <authorList>
            <consortium name="RefSeq"/>
        </authorList>
    </citation>
    <scope>IDENTIFICATION</scope>
    <source>
        <tissue evidence="15">Young leaves</tissue>
    </source>
</reference>
<dbReference type="Gene3D" id="3.30.70.80">
    <property type="entry name" value="Peptidase S8 propeptide/proteinase inhibitor I9"/>
    <property type="match status" value="1"/>
</dbReference>
<dbReference type="GO" id="GO:0004252">
    <property type="term" value="F:serine-type endopeptidase activity"/>
    <property type="evidence" value="ECO:0007669"/>
    <property type="project" value="UniProtKB-UniRule"/>
</dbReference>
<dbReference type="InterPro" id="IPR037045">
    <property type="entry name" value="S8pro/Inhibitor_I9_sf"/>
</dbReference>
<feature type="domain" description="PA" evidence="11">
    <location>
        <begin position="404"/>
        <end position="475"/>
    </location>
</feature>
<dbReference type="InterPro" id="IPR000209">
    <property type="entry name" value="Peptidase_S8/S53_dom"/>
</dbReference>
<accession>A0A8B7D036</accession>
<dbReference type="SUPFAM" id="SSF52743">
    <property type="entry name" value="Subtilisin-like"/>
    <property type="match status" value="1"/>
</dbReference>
<evidence type="ECO:0000256" key="2">
    <source>
        <dbReference type="ARBA" id="ARBA00022670"/>
    </source>
</evidence>
<dbReference type="InterPro" id="IPR034197">
    <property type="entry name" value="Peptidases_S8_3"/>
</dbReference>
<keyword evidence="2 8" id="KW-0645">Protease</keyword>
<evidence type="ECO:0000313" key="15">
    <source>
        <dbReference type="RefSeq" id="XP_008810184.1"/>
    </source>
</evidence>
<feature type="signal peptide" evidence="9">
    <location>
        <begin position="1"/>
        <end position="27"/>
    </location>
</feature>
<dbReference type="KEGG" id="pda:103721667"/>
<feature type="active site" description="Charge relay system" evidence="7 8">
    <location>
        <position position="153"/>
    </location>
</feature>
<dbReference type="FunFam" id="2.60.40.2310:FF:000002">
    <property type="entry name" value="p69E protein-like"/>
    <property type="match status" value="1"/>
</dbReference>
<feature type="domain" description="Peptidase S8/S53" evidence="10">
    <location>
        <begin position="144"/>
        <end position="604"/>
    </location>
</feature>
<evidence type="ECO:0000259" key="11">
    <source>
        <dbReference type="Pfam" id="PF02225"/>
    </source>
</evidence>
<dbReference type="AlphaFoldDB" id="A0A8B7D036"/>
<evidence type="ECO:0000256" key="1">
    <source>
        <dbReference type="ARBA" id="ARBA00011073"/>
    </source>
</evidence>
<evidence type="ECO:0000256" key="9">
    <source>
        <dbReference type="SAM" id="SignalP"/>
    </source>
</evidence>
<dbReference type="Pfam" id="PF17766">
    <property type="entry name" value="fn3_6"/>
    <property type="match status" value="1"/>
</dbReference>
<feature type="active site" description="Charge relay system" evidence="7 8">
    <location>
        <position position="223"/>
    </location>
</feature>